<evidence type="ECO:0000256" key="5">
    <source>
        <dbReference type="SAM" id="MobiDB-lite"/>
    </source>
</evidence>
<evidence type="ECO:0000313" key="7">
    <source>
        <dbReference type="Proteomes" id="UP000031057"/>
    </source>
</evidence>
<dbReference type="InterPro" id="IPR005648">
    <property type="entry name" value="FlgD"/>
</dbReference>
<keyword evidence="6" id="KW-0282">Flagellum</keyword>
<sequence>MTVNSVTSTGAATTLSSTGKTSLSDLDQSDFLKLMMTQMQQQDPFNPTDQTEMLAQMAQFSSLAGTTEMADTLKSISAKLDSVVSAQTSTQEAVAALAGKIAAGDTAASTDTQAAA</sequence>
<comment type="similarity">
    <text evidence="1">Belongs to the FlgD family.</text>
</comment>
<dbReference type="Pfam" id="PF03963">
    <property type="entry name" value="FlgD"/>
    <property type="match status" value="1"/>
</dbReference>
<dbReference type="Proteomes" id="UP000031057">
    <property type="component" value="Unassembled WGS sequence"/>
</dbReference>
<evidence type="ECO:0000313" key="6">
    <source>
        <dbReference type="EMBL" id="KHK93476.1"/>
    </source>
</evidence>
<comment type="caution">
    <text evidence="6">The sequence shown here is derived from an EMBL/GenBank/DDBJ whole genome shotgun (WGS) entry which is preliminary data.</text>
</comment>
<keyword evidence="6" id="KW-0966">Cell projection</keyword>
<dbReference type="RefSeq" id="WP_039279654.1">
    <property type="nucleotide sequence ID" value="NZ_JTDI01000001.1"/>
</dbReference>
<evidence type="ECO:0000256" key="1">
    <source>
        <dbReference type="ARBA" id="ARBA00010577"/>
    </source>
</evidence>
<keyword evidence="7" id="KW-1185">Reference proteome</keyword>
<evidence type="ECO:0000256" key="4">
    <source>
        <dbReference type="ARBA" id="ARBA00024746"/>
    </source>
</evidence>
<evidence type="ECO:0000256" key="2">
    <source>
        <dbReference type="ARBA" id="ARBA00016013"/>
    </source>
</evidence>
<accession>A0A0B1ZS88</accession>
<dbReference type="STRING" id="1348853.LK12_04235"/>
<feature type="region of interest" description="Disordered" evidence="5">
    <location>
        <begin position="1"/>
        <end position="24"/>
    </location>
</feature>
<comment type="function">
    <text evidence="4">Required for flagellar hook formation. May act as a scaffolding protein.</text>
</comment>
<name>A0A0B1ZS88_9SPHN</name>
<organism evidence="6 7">
    <name type="scientific">Novosphingobium malaysiense</name>
    <dbReference type="NCBI Taxonomy" id="1348853"/>
    <lineage>
        <taxon>Bacteria</taxon>
        <taxon>Pseudomonadati</taxon>
        <taxon>Pseudomonadota</taxon>
        <taxon>Alphaproteobacteria</taxon>
        <taxon>Sphingomonadales</taxon>
        <taxon>Sphingomonadaceae</taxon>
        <taxon>Novosphingobium</taxon>
    </lineage>
</organism>
<evidence type="ECO:0000256" key="3">
    <source>
        <dbReference type="ARBA" id="ARBA00022795"/>
    </source>
</evidence>
<dbReference type="AlphaFoldDB" id="A0A0B1ZS88"/>
<dbReference type="EMBL" id="JTDI01000001">
    <property type="protein sequence ID" value="KHK93476.1"/>
    <property type="molecule type" value="Genomic_DNA"/>
</dbReference>
<keyword evidence="6" id="KW-0969">Cilium</keyword>
<dbReference type="GO" id="GO:0044781">
    <property type="term" value="P:bacterial-type flagellum organization"/>
    <property type="evidence" value="ECO:0007669"/>
    <property type="project" value="UniProtKB-KW"/>
</dbReference>
<keyword evidence="3" id="KW-1005">Bacterial flagellum biogenesis</keyword>
<protein>
    <recommendedName>
        <fullName evidence="2">Basal-body rod modification protein FlgD</fullName>
    </recommendedName>
</protein>
<dbReference type="OrthoDB" id="9785233at2"/>
<gene>
    <name evidence="6" type="ORF">LK12_04235</name>
</gene>
<reference evidence="6 7" key="1">
    <citation type="submission" date="2014-10" db="EMBL/GenBank/DDBJ databases">
        <title>Genome sequence of Novosphingobium malaysiense MUSC 273(T).</title>
        <authorList>
            <person name="Lee L.-H."/>
        </authorList>
    </citation>
    <scope>NUCLEOTIDE SEQUENCE [LARGE SCALE GENOMIC DNA]</scope>
    <source>
        <strain evidence="6 7">MUSC 273</strain>
    </source>
</reference>
<proteinExistence type="inferred from homology"/>